<evidence type="ECO:0000313" key="4">
    <source>
        <dbReference type="Proteomes" id="UP000077202"/>
    </source>
</evidence>
<protein>
    <submittedName>
        <fullName evidence="3">Uncharacterized protein</fullName>
    </submittedName>
</protein>
<feature type="chain" id="PRO_5008052325" evidence="2">
    <location>
        <begin position="30"/>
        <end position="291"/>
    </location>
</feature>
<sequence>MAGSMEGVRYSVVACVILALAAAVPQCMSEGQEEVEGKIFARSLHETQVKKERSVDLRKGIHARRSATNRGRFSSQEETSDEISADMPPMFKNPGFVRSHRGVGMRRRTLQSAVAEQKGFVAKAWPAQFTISFTSQSGAVTGYLAYDWINQREVVAYGENATFCGNFFTDEPCLKLQVPGRTYVYIPSQEKCISGAFGPGSLSPEWTSESTFVGVESVPGVGLCRKFVHLPTSQTWSETVDGSLPCAYGSSETSMTFFHPQTLQVGPPSQELFEFPDYCFAESGSVVASQT</sequence>
<accession>A0A176W840</accession>
<dbReference type="AlphaFoldDB" id="A0A176W840"/>
<evidence type="ECO:0000256" key="1">
    <source>
        <dbReference type="SAM" id="MobiDB-lite"/>
    </source>
</evidence>
<dbReference type="Proteomes" id="UP000077202">
    <property type="component" value="Unassembled WGS sequence"/>
</dbReference>
<feature type="region of interest" description="Disordered" evidence="1">
    <location>
        <begin position="66"/>
        <end position="86"/>
    </location>
</feature>
<feature type="compositionally biased region" description="Polar residues" evidence="1">
    <location>
        <begin position="68"/>
        <end position="77"/>
    </location>
</feature>
<comment type="caution">
    <text evidence="3">The sequence shown here is derived from an EMBL/GenBank/DDBJ whole genome shotgun (WGS) entry which is preliminary data.</text>
</comment>
<proteinExistence type="predicted"/>
<feature type="signal peptide" evidence="2">
    <location>
        <begin position="1"/>
        <end position="29"/>
    </location>
</feature>
<name>A0A176W840_MARPO</name>
<evidence type="ECO:0000256" key="2">
    <source>
        <dbReference type="SAM" id="SignalP"/>
    </source>
</evidence>
<keyword evidence="2" id="KW-0732">Signal</keyword>
<keyword evidence="4" id="KW-1185">Reference proteome</keyword>
<dbReference type="EMBL" id="LVLJ01001514">
    <property type="protein sequence ID" value="OAE29169.1"/>
    <property type="molecule type" value="Genomic_DNA"/>
</dbReference>
<reference evidence="3" key="1">
    <citation type="submission" date="2016-03" db="EMBL/GenBank/DDBJ databases">
        <title>Mechanisms controlling the formation of the plant cell surface in tip-growing cells are functionally conserved among land plants.</title>
        <authorList>
            <person name="Honkanen S."/>
            <person name="Jones V.A."/>
            <person name="Morieri G."/>
            <person name="Champion C."/>
            <person name="Hetherington A.J."/>
            <person name="Kelly S."/>
            <person name="Saint-Marcoux D."/>
            <person name="Proust H."/>
            <person name="Prescott H."/>
            <person name="Dolan L."/>
        </authorList>
    </citation>
    <scope>NUCLEOTIDE SEQUENCE [LARGE SCALE GENOMIC DNA]</scope>
    <source>
        <tissue evidence="3">Whole gametophyte</tissue>
    </source>
</reference>
<evidence type="ECO:0000313" key="3">
    <source>
        <dbReference type="EMBL" id="OAE29169.1"/>
    </source>
</evidence>
<organism evidence="3 4">
    <name type="scientific">Marchantia polymorpha subsp. ruderalis</name>
    <dbReference type="NCBI Taxonomy" id="1480154"/>
    <lineage>
        <taxon>Eukaryota</taxon>
        <taxon>Viridiplantae</taxon>
        <taxon>Streptophyta</taxon>
        <taxon>Embryophyta</taxon>
        <taxon>Marchantiophyta</taxon>
        <taxon>Marchantiopsida</taxon>
        <taxon>Marchantiidae</taxon>
        <taxon>Marchantiales</taxon>
        <taxon>Marchantiaceae</taxon>
        <taxon>Marchantia</taxon>
    </lineage>
</organism>
<gene>
    <name evidence="3" type="ORF">AXG93_1862s1270</name>
</gene>